<evidence type="ECO:0000313" key="2">
    <source>
        <dbReference type="Proteomes" id="UP000789860"/>
    </source>
</evidence>
<protein>
    <submittedName>
        <fullName evidence="1">7072_t:CDS:1</fullName>
    </submittedName>
</protein>
<proteinExistence type="predicted"/>
<keyword evidence="2" id="KW-1185">Reference proteome</keyword>
<name>A0ACA9P0B9_9GLOM</name>
<organism evidence="1 2">
    <name type="scientific">Scutellospora calospora</name>
    <dbReference type="NCBI Taxonomy" id="85575"/>
    <lineage>
        <taxon>Eukaryota</taxon>
        <taxon>Fungi</taxon>
        <taxon>Fungi incertae sedis</taxon>
        <taxon>Mucoromycota</taxon>
        <taxon>Glomeromycotina</taxon>
        <taxon>Glomeromycetes</taxon>
        <taxon>Diversisporales</taxon>
        <taxon>Gigasporaceae</taxon>
        <taxon>Scutellospora</taxon>
    </lineage>
</organism>
<reference evidence="1" key="1">
    <citation type="submission" date="2021-06" db="EMBL/GenBank/DDBJ databases">
        <authorList>
            <person name="Kallberg Y."/>
            <person name="Tangrot J."/>
            <person name="Rosling A."/>
        </authorList>
    </citation>
    <scope>NUCLEOTIDE SEQUENCE</scope>
    <source>
        <strain evidence="1">AU212A</strain>
    </source>
</reference>
<feature type="non-terminal residue" evidence="1">
    <location>
        <position position="1"/>
    </location>
</feature>
<sequence length="172" mass="19689">TGDSYDRQKAVDFAMTYCCNPKPEICPVQKNKNGEEEDCTNFASQVLLSGGFFPTEHWYCGTYAWVNVNGFYDYLIQSNLARKCELKDLQPGDFIQYNEKYLIVFDNWHHTAVVIEKGNNPKLVYHSVNRCNSNHDYVKKTFNEARFLCINSPPPTSPIKILSVPGNDKCSI</sequence>
<gene>
    <name evidence="1" type="ORF">SCALOS_LOCUS9651</name>
</gene>
<accession>A0ACA9P0B9</accession>
<dbReference type="EMBL" id="CAJVPM010031062">
    <property type="protein sequence ID" value="CAG8678735.1"/>
    <property type="molecule type" value="Genomic_DNA"/>
</dbReference>
<dbReference type="Proteomes" id="UP000789860">
    <property type="component" value="Unassembled WGS sequence"/>
</dbReference>
<comment type="caution">
    <text evidence="1">The sequence shown here is derived from an EMBL/GenBank/DDBJ whole genome shotgun (WGS) entry which is preliminary data.</text>
</comment>
<evidence type="ECO:0000313" key="1">
    <source>
        <dbReference type="EMBL" id="CAG8678735.1"/>
    </source>
</evidence>